<dbReference type="OrthoDB" id="1938972at2759"/>
<dbReference type="Pfam" id="PF22936">
    <property type="entry name" value="Pol_BBD"/>
    <property type="match status" value="1"/>
</dbReference>
<name>S8C8B7_9LAMI</name>
<feature type="domain" description="Retrovirus-related Pol polyprotein from transposon TNT 1-94-like beta-barrel" evidence="1">
    <location>
        <begin position="5"/>
        <end position="65"/>
    </location>
</feature>
<dbReference type="AlphaFoldDB" id="S8C8B7"/>
<comment type="caution">
    <text evidence="2">The sequence shown here is derived from an EMBL/GenBank/DDBJ whole genome shotgun (WGS) entry which is preliminary data.</text>
</comment>
<accession>S8C8B7</accession>
<dbReference type="InterPro" id="IPR054722">
    <property type="entry name" value="PolX-like_BBD"/>
</dbReference>
<dbReference type="Proteomes" id="UP000015453">
    <property type="component" value="Unassembled WGS sequence"/>
</dbReference>
<reference evidence="2 3" key="1">
    <citation type="journal article" date="2013" name="BMC Genomics">
        <title>The miniature genome of a carnivorous plant Genlisea aurea contains a low number of genes and short non-coding sequences.</title>
        <authorList>
            <person name="Leushkin E.V."/>
            <person name="Sutormin R.A."/>
            <person name="Nabieva E.R."/>
            <person name="Penin A.A."/>
            <person name="Kondrashov A.S."/>
            <person name="Logacheva M.D."/>
        </authorList>
    </citation>
    <scope>NUCLEOTIDE SEQUENCE [LARGE SCALE GENOMIC DNA]</scope>
</reference>
<sequence length="66" mass="7287">TYTHWILDTGASDHMTHQLHLLSDLCETGSSSITMPNGRREIAHKSGTVTLGPLLSLHDVIYVPNF</sequence>
<gene>
    <name evidence="2" type="ORF">M569_11684</name>
</gene>
<organism evidence="2 3">
    <name type="scientific">Genlisea aurea</name>
    <dbReference type="NCBI Taxonomy" id="192259"/>
    <lineage>
        <taxon>Eukaryota</taxon>
        <taxon>Viridiplantae</taxon>
        <taxon>Streptophyta</taxon>
        <taxon>Embryophyta</taxon>
        <taxon>Tracheophyta</taxon>
        <taxon>Spermatophyta</taxon>
        <taxon>Magnoliopsida</taxon>
        <taxon>eudicotyledons</taxon>
        <taxon>Gunneridae</taxon>
        <taxon>Pentapetalae</taxon>
        <taxon>asterids</taxon>
        <taxon>lamiids</taxon>
        <taxon>Lamiales</taxon>
        <taxon>Lentibulariaceae</taxon>
        <taxon>Genlisea</taxon>
    </lineage>
</organism>
<evidence type="ECO:0000313" key="3">
    <source>
        <dbReference type="Proteomes" id="UP000015453"/>
    </source>
</evidence>
<keyword evidence="3" id="KW-1185">Reference proteome</keyword>
<feature type="non-terminal residue" evidence="2">
    <location>
        <position position="1"/>
    </location>
</feature>
<feature type="non-terminal residue" evidence="2">
    <location>
        <position position="66"/>
    </location>
</feature>
<proteinExistence type="predicted"/>
<dbReference type="EMBL" id="AUSU01005696">
    <property type="protein sequence ID" value="EPS63104.1"/>
    <property type="molecule type" value="Genomic_DNA"/>
</dbReference>
<protein>
    <recommendedName>
        <fullName evidence="1">Retrovirus-related Pol polyprotein from transposon TNT 1-94-like beta-barrel domain-containing protein</fullName>
    </recommendedName>
</protein>
<evidence type="ECO:0000313" key="2">
    <source>
        <dbReference type="EMBL" id="EPS63104.1"/>
    </source>
</evidence>
<evidence type="ECO:0000259" key="1">
    <source>
        <dbReference type="Pfam" id="PF22936"/>
    </source>
</evidence>